<sequence length="419" mass="49482">MNNKEHNFLVLDPMYSNLSNNICNVFNGNKYVIPSLYAFYIYLPSCRFFRVKRTNKPSFEMLKLVVKNKNLYCDTIYKKSNRNLSKDEIIYFAQYAEFVSDFIERKNINIILVHNDTRWNHSLVIDIAKKNKIPVIVTELGLIRPNTTVVDFMGCNANSRIKNKKSWDIESKYIPVTKDKVKFNHENLFSRFIFLFFLILVKMELCFFRRKHKKYIHNDYSIFKYVITLYKLKCYNKKNGKIEFVKKSNKINVFLVLQLEHDSQFIVHSDVIKNQDLITYFERVCEENDRQLIIKLHPLDIKSLKIKATTQVAYSCVKKISREVDYVFTVNSSAALLVLETTTPLYLLGDSIFAHDKVAEKISLNDINEIISKNEPQQNISQRENFLNYIKNNYLLYGAGFSYDKVNIRQKLNQIMDIV</sequence>
<evidence type="ECO:0000313" key="1">
    <source>
        <dbReference type="EMBL" id="MCF2300805.1"/>
    </source>
</evidence>
<accession>A0AAW4ZSC8</accession>
<dbReference type="GO" id="GO:0000271">
    <property type="term" value="P:polysaccharide biosynthetic process"/>
    <property type="evidence" value="ECO:0007669"/>
    <property type="project" value="InterPro"/>
</dbReference>
<comment type="caution">
    <text evidence="1">The sequence shown here is derived from an EMBL/GenBank/DDBJ whole genome shotgun (WGS) entry which is preliminary data.</text>
</comment>
<evidence type="ECO:0000313" key="2">
    <source>
        <dbReference type="Proteomes" id="UP000813876"/>
    </source>
</evidence>
<dbReference type="Proteomes" id="UP000813876">
    <property type="component" value="Unassembled WGS sequence"/>
</dbReference>
<gene>
    <name evidence="1" type="ORF">GLP33_03575</name>
</gene>
<proteinExistence type="predicted"/>
<organism evidence="1 2">
    <name type="scientific">Photobacterium phosphoreum</name>
    <dbReference type="NCBI Taxonomy" id="659"/>
    <lineage>
        <taxon>Bacteria</taxon>
        <taxon>Pseudomonadati</taxon>
        <taxon>Pseudomonadota</taxon>
        <taxon>Gammaproteobacteria</taxon>
        <taxon>Vibrionales</taxon>
        <taxon>Vibrionaceae</taxon>
        <taxon>Photobacterium</taxon>
    </lineage>
</organism>
<dbReference type="RefSeq" id="WP_232581029.1">
    <property type="nucleotide sequence ID" value="NZ_WMCP01000002.1"/>
</dbReference>
<dbReference type="AlphaFoldDB" id="A0AAW4ZSC8"/>
<evidence type="ECO:0008006" key="3">
    <source>
        <dbReference type="Google" id="ProtNLM"/>
    </source>
</evidence>
<dbReference type="EMBL" id="WMCP01000002">
    <property type="protein sequence ID" value="MCF2300805.1"/>
    <property type="molecule type" value="Genomic_DNA"/>
</dbReference>
<dbReference type="InterPro" id="IPR007833">
    <property type="entry name" value="Capsule_polysaccharide_synth"/>
</dbReference>
<dbReference type="Pfam" id="PF05159">
    <property type="entry name" value="Capsule_synth"/>
    <property type="match status" value="1"/>
</dbReference>
<protein>
    <recommendedName>
        <fullName evidence="3">Capsular biosynthesis protein</fullName>
    </recommendedName>
</protein>
<reference evidence="1" key="1">
    <citation type="submission" date="2019-11" db="EMBL/GenBank/DDBJ databases">
        <title>Comparative genomics of photobacteria reveal adaptation to distinct habitats.</title>
        <authorList>
            <person name="Fuertes-Perez S."/>
            <person name="Hilgarth M."/>
            <person name="Vogel R.F."/>
        </authorList>
    </citation>
    <scope>NUCLEOTIDE SEQUENCE</scope>
    <source>
        <strain evidence="1">TMW2.2145</strain>
    </source>
</reference>
<dbReference type="GO" id="GO:0015774">
    <property type="term" value="P:polysaccharide transport"/>
    <property type="evidence" value="ECO:0007669"/>
    <property type="project" value="InterPro"/>
</dbReference>
<name>A0AAW4ZSC8_PHOPO</name>